<dbReference type="EMBL" id="MLJW01004723">
    <property type="protein sequence ID" value="OIQ69449.1"/>
    <property type="molecule type" value="Genomic_DNA"/>
</dbReference>
<dbReference type="Pfam" id="PF21221">
    <property type="entry name" value="B_lactamase-like_C"/>
    <property type="match status" value="1"/>
</dbReference>
<evidence type="ECO:0000313" key="2">
    <source>
        <dbReference type="EMBL" id="OIQ69449.1"/>
    </source>
</evidence>
<dbReference type="EC" id="3.1.2.6" evidence="2"/>
<sequence length="348" mass="38803">MTTADAIHYPFGDAMPAPGESVELAPGLRWLRMGLPFALNHINLWLLEDTLDDMRGWTIVDCGIDSAPTRAAWEQVFATQLGGLPVLRVVVTHMHPDHVGLAHWLTARWNCLLWMSATDYAVSCMAARGCMTIGGEPMAAHYAAHGLADPDTLAAIRKRTDYYTGLVPAMPPRFVRLQDGDVLRIGGRDWRCVAGFGHAPEHISLHCAQDGLFIAGDMLLPRISTNISVNDNEPLSNPLQQFLDSLARFAALLPEDTLIFPSHGLPFRGAQERIAQLRQHHRERLAEVMEVCATPQTAADLLPVLFKRPLDLHQMTFAMGESIAHLHKLWFDGQLRRLQDDGVYRFVR</sequence>
<name>A0A1J5PCT6_9ZZZZ</name>
<feature type="domain" description="Metallo-beta-lactamase" evidence="1">
    <location>
        <begin position="41"/>
        <end position="263"/>
    </location>
</feature>
<dbReference type="AlphaFoldDB" id="A0A1J5PCT6"/>
<dbReference type="InterPro" id="IPR001279">
    <property type="entry name" value="Metallo-B-lactamas"/>
</dbReference>
<dbReference type="SMART" id="SM00849">
    <property type="entry name" value="Lactamase_B"/>
    <property type="match status" value="1"/>
</dbReference>
<dbReference type="Pfam" id="PF00753">
    <property type="entry name" value="Lactamase_B"/>
    <property type="match status" value="1"/>
</dbReference>
<organism evidence="2">
    <name type="scientific">mine drainage metagenome</name>
    <dbReference type="NCBI Taxonomy" id="410659"/>
    <lineage>
        <taxon>unclassified sequences</taxon>
        <taxon>metagenomes</taxon>
        <taxon>ecological metagenomes</taxon>
    </lineage>
</organism>
<dbReference type="InterPro" id="IPR036866">
    <property type="entry name" value="RibonucZ/Hydroxyglut_hydro"/>
</dbReference>
<dbReference type="Gene3D" id="1.10.10.10">
    <property type="entry name" value="Winged helix-like DNA-binding domain superfamily/Winged helix DNA-binding domain"/>
    <property type="match status" value="1"/>
</dbReference>
<keyword evidence="2" id="KW-0378">Hydrolase</keyword>
<accession>A0A1J5PCT6</accession>
<comment type="caution">
    <text evidence="2">The sequence shown here is derived from an EMBL/GenBank/DDBJ whole genome shotgun (WGS) entry which is preliminary data.</text>
</comment>
<dbReference type="InterPro" id="IPR036388">
    <property type="entry name" value="WH-like_DNA-bd_sf"/>
</dbReference>
<gene>
    <name evidence="2" type="primary">gloB_23</name>
    <name evidence="2" type="ORF">GALL_489510</name>
</gene>
<proteinExistence type="predicted"/>
<dbReference type="PANTHER" id="PTHR23131">
    <property type="entry name" value="ENDORIBONUCLEASE LACTB2"/>
    <property type="match status" value="1"/>
</dbReference>
<dbReference type="InterPro" id="IPR048933">
    <property type="entry name" value="B_lactamase-like_C"/>
</dbReference>
<dbReference type="PANTHER" id="PTHR23131:SF4">
    <property type="entry name" value="METALLO-BETA-LACTAMASE SUPERFAMILY POTEIN"/>
    <property type="match status" value="1"/>
</dbReference>
<evidence type="ECO:0000259" key="1">
    <source>
        <dbReference type="SMART" id="SM00849"/>
    </source>
</evidence>
<reference evidence="2" key="1">
    <citation type="submission" date="2016-10" db="EMBL/GenBank/DDBJ databases">
        <title>Sequence of Gallionella enrichment culture.</title>
        <authorList>
            <person name="Poehlein A."/>
            <person name="Muehling M."/>
            <person name="Daniel R."/>
        </authorList>
    </citation>
    <scope>NUCLEOTIDE SEQUENCE</scope>
</reference>
<dbReference type="Gene3D" id="3.60.15.10">
    <property type="entry name" value="Ribonuclease Z/Hydroxyacylglutathione hydrolase-like"/>
    <property type="match status" value="1"/>
</dbReference>
<dbReference type="GO" id="GO:0004416">
    <property type="term" value="F:hydroxyacylglutathione hydrolase activity"/>
    <property type="evidence" value="ECO:0007669"/>
    <property type="project" value="UniProtKB-EC"/>
</dbReference>
<dbReference type="InterPro" id="IPR050662">
    <property type="entry name" value="Sec-metab_biosynth-thioest"/>
</dbReference>
<dbReference type="SUPFAM" id="SSF56281">
    <property type="entry name" value="Metallo-hydrolase/oxidoreductase"/>
    <property type="match status" value="1"/>
</dbReference>
<protein>
    <submittedName>
        <fullName evidence="2">Hydroxyacylglutathione hydrolase</fullName>
        <ecNumber evidence="2">3.1.2.6</ecNumber>
    </submittedName>
</protein>